<gene>
    <name evidence="1" type="ORF">Clopa_0336</name>
</gene>
<dbReference type="PATRIC" id="fig|86416.3.peg.314"/>
<dbReference type="RefSeq" id="WP_015613725.1">
    <property type="nucleotide sequence ID" value="NC_021182.1"/>
</dbReference>
<evidence type="ECO:0008006" key="3">
    <source>
        <dbReference type="Google" id="ProtNLM"/>
    </source>
</evidence>
<keyword evidence="2" id="KW-1185">Reference proteome</keyword>
<dbReference type="EMBL" id="CP003261">
    <property type="protein sequence ID" value="AGK95398.1"/>
    <property type="molecule type" value="Genomic_DNA"/>
</dbReference>
<dbReference type="HOGENOM" id="CLU_166772_1_0_9"/>
<accession>R4JYM2</accession>
<name>R4JYM2_CLOPA</name>
<dbReference type="Pfam" id="PF05119">
    <property type="entry name" value="Terminase_4"/>
    <property type="match status" value="1"/>
</dbReference>
<protein>
    <recommendedName>
        <fullName evidence="3">Phage terminase, small subunit</fullName>
    </recommendedName>
</protein>
<dbReference type="InterPro" id="IPR006448">
    <property type="entry name" value="Phage_term_ssu_P27"/>
</dbReference>
<dbReference type="OrthoDB" id="1909243at2"/>
<dbReference type="KEGG" id="cpas:Clopa_0336"/>
<evidence type="ECO:0000313" key="1">
    <source>
        <dbReference type="EMBL" id="AGK95398.1"/>
    </source>
</evidence>
<evidence type="ECO:0000313" key="2">
    <source>
        <dbReference type="Proteomes" id="UP000013523"/>
    </source>
</evidence>
<reference evidence="1 2" key="1">
    <citation type="submission" date="2012-01" db="EMBL/GenBank/DDBJ databases">
        <title>Complete sequence of chromosome of Clostridium pasteurianum BC1.</title>
        <authorList>
            <consortium name="US DOE Joint Genome Institute"/>
            <person name="Lucas S."/>
            <person name="Han J."/>
            <person name="Lapidus A."/>
            <person name="Cheng J.-F."/>
            <person name="Goodwin L."/>
            <person name="Pitluck S."/>
            <person name="Peters L."/>
            <person name="Mikhailova N."/>
            <person name="Teshima H."/>
            <person name="Detter J.C."/>
            <person name="Han C."/>
            <person name="Tapia R."/>
            <person name="Land M."/>
            <person name="Hauser L."/>
            <person name="Kyrpides N."/>
            <person name="Ivanova N."/>
            <person name="Pagani I."/>
            <person name="Dunn J."/>
            <person name="Taghavi S."/>
            <person name="Francis A."/>
            <person name="van der Lelie D."/>
            <person name="Woyke T."/>
        </authorList>
    </citation>
    <scope>NUCLEOTIDE SEQUENCE [LARGE SCALE GENOMIC DNA]</scope>
    <source>
        <strain evidence="1 2">BC1</strain>
    </source>
</reference>
<sequence>MTSAKKIKESLIKQLENKGADVDHFLSLVDDYVWYFQQEKAMQEDIKIRGHSYKTKSASGYPINKENPSVKNAIMYNKQKLAILKELGLTTENVISDDDDEL</sequence>
<dbReference type="AlphaFoldDB" id="R4JYM2"/>
<dbReference type="eggNOG" id="ENOG503335E">
    <property type="taxonomic scope" value="Bacteria"/>
</dbReference>
<organism evidence="1 2">
    <name type="scientific">Clostridium pasteurianum BC1</name>
    <dbReference type="NCBI Taxonomy" id="86416"/>
    <lineage>
        <taxon>Bacteria</taxon>
        <taxon>Bacillati</taxon>
        <taxon>Bacillota</taxon>
        <taxon>Clostridia</taxon>
        <taxon>Eubacteriales</taxon>
        <taxon>Clostridiaceae</taxon>
        <taxon>Clostridium</taxon>
    </lineage>
</organism>
<dbReference type="Proteomes" id="UP000013523">
    <property type="component" value="Chromosome"/>
</dbReference>
<proteinExistence type="predicted"/>
<dbReference type="STRING" id="86416.Clopa_0336"/>